<evidence type="ECO:0000313" key="1">
    <source>
        <dbReference type="EMBL" id="MBB2147538.1"/>
    </source>
</evidence>
<dbReference type="SUPFAM" id="SSF102588">
    <property type="entry name" value="LmbE-like"/>
    <property type="match status" value="1"/>
</dbReference>
<reference evidence="1 2" key="1">
    <citation type="submission" date="2019-11" db="EMBL/GenBank/DDBJ databases">
        <title>Description of Pedobacter sp. LMG 31462T.</title>
        <authorList>
            <person name="Carlier A."/>
            <person name="Qi S."/>
            <person name="Vandamme P."/>
        </authorList>
    </citation>
    <scope>NUCLEOTIDE SEQUENCE [LARGE SCALE GENOMIC DNA]</scope>
    <source>
        <strain evidence="1 2">LMG 31462</strain>
    </source>
</reference>
<keyword evidence="2" id="KW-1185">Reference proteome</keyword>
<evidence type="ECO:0000313" key="2">
    <source>
        <dbReference type="Proteomes" id="UP000636110"/>
    </source>
</evidence>
<proteinExistence type="predicted"/>
<dbReference type="InterPro" id="IPR024078">
    <property type="entry name" value="LmbE-like_dom_sf"/>
</dbReference>
<dbReference type="Proteomes" id="UP000636110">
    <property type="component" value="Unassembled WGS sequence"/>
</dbReference>
<accession>A0ABR6ET06</accession>
<organism evidence="1 2">
    <name type="scientific">Pedobacter gandavensis</name>
    <dbReference type="NCBI Taxonomy" id="2679963"/>
    <lineage>
        <taxon>Bacteria</taxon>
        <taxon>Pseudomonadati</taxon>
        <taxon>Bacteroidota</taxon>
        <taxon>Sphingobacteriia</taxon>
        <taxon>Sphingobacteriales</taxon>
        <taxon>Sphingobacteriaceae</taxon>
        <taxon>Pedobacter</taxon>
    </lineage>
</organism>
<sequence length="217" mass="25133">MMDKKKIAVIVAHPDDETLWAGGTLLSHPDWEPFILSLCRKNDPDRAPKFQKAIRFLNAQGVMADLDDGPMQSPQNLNQLSDLVLKTLPAHTYDIIITHSPLGEYTRHLRHEEIGKTIIHLWLENKLRCDELLIFAYEDGNRMYCPKAQKQADLYFNLPNKLWQQKENILIDIYGFQRDSWEVKCCPKAEAFWIFSTKDAAIDWLKSNINHESTGII</sequence>
<comment type="caution">
    <text evidence="1">The sequence shown here is derived from an EMBL/GenBank/DDBJ whole genome shotgun (WGS) entry which is preliminary data.</text>
</comment>
<dbReference type="Gene3D" id="3.40.50.10320">
    <property type="entry name" value="LmbE-like"/>
    <property type="match status" value="1"/>
</dbReference>
<name>A0ABR6ET06_9SPHI</name>
<dbReference type="Pfam" id="PF02585">
    <property type="entry name" value="PIG-L"/>
    <property type="match status" value="1"/>
</dbReference>
<dbReference type="InterPro" id="IPR003737">
    <property type="entry name" value="GlcNAc_PI_deacetylase-related"/>
</dbReference>
<protein>
    <submittedName>
        <fullName evidence="1">PIG-L family deacetylase</fullName>
    </submittedName>
</protein>
<dbReference type="EMBL" id="WNXC01000001">
    <property type="protein sequence ID" value="MBB2147538.1"/>
    <property type="molecule type" value="Genomic_DNA"/>
</dbReference>
<dbReference type="RefSeq" id="WP_182952809.1">
    <property type="nucleotide sequence ID" value="NZ_WNXC01000001.1"/>
</dbReference>
<gene>
    <name evidence="1" type="ORF">GM920_01310</name>
</gene>